<gene>
    <name evidence="3" type="ORF">ECPE_LOCUS16528</name>
</gene>
<feature type="region of interest" description="Disordered" evidence="1">
    <location>
        <begin position="104"/>
        <end position="128"/>
    </location>
</feature>
<dbReference type="PANTHER" id="PTHR14716">
    <property type="entry name" value="CILIA- AND FLAGELLA-ASSOCIATED PROTEIN 69"/>
    <property type="match status" value="1"/>
</dbReference>
<evidence type="ECO:0000313" key="4">
    <source>
        <dbReference type="Proteomes" id="UP000272942"/>
    </source>
</evidence>
<dbReference type="InterPro" id="IPR048733">
    <property type="entry name" value="CFA69_ARM_dom"/>
</dbReference>
<evidence type="ECO:0000313" key="3">
    <source>
        <dbReference type="EMBL" id="VDP93800.1"/>
    </source>
</evidence>
<protein>
    <submittedName>
        <fullName evidence="5">PCI domain-containing protein</fullName>
    </submittedName>
</protein>
<feature type="domain" description="Cilia- and flagella-associated protein 69 ARM repeats" evidence="2">
    <location>
        <begin position="19"/>
        <end position="67"/>
    </location>
</feature>
<dbReference type="Proteomes" id="UP000272942">
    <property type="component" value="Unassembled WGS sequence"/>
</dbReference>
<dbReference type="OrthoDB" id="191673at2759"/>
<dbReference type="AlphaFoldDB" id="A0A183BBE3"/>
<sequence>MPGSHCSPVSLTTTNRTESDSVRLNIYALLLRLGFAGQDHLSTEDKITLKTIERYFDLKTSEVWTQIEQELKRDDIRPVTPDMEMLHRIRQWNDEQREAIQKAQQELRDTAEQEARAREQADYNRVGD</sequence>
<evidence type="ECO:0000259" key="2">
    <source>
        <dbReference type="Pfam" id="PF21049"/>
    </source>
</evidence>
<accession>A0A183BBE3</accession>
<dbReference type="Pfam" id="PF21049">
    <property type="entry name" value="CFA69_ARM_rpt"/>
    <property type="match status" value="1"/>
</dbReference>
<dbReference type="InterPro" id="IPR048732">
    <property type="entry name" value="CFA69"/>
</dbReference>
<dbReference type="EMBL" id="UZAN01064733">
    <property type="protein sequence ID" value="VDP93800.1"/>
    <property type="molecule type" value="Genomic_DNA"/>
</dbReference>
<name>A0A183BBE3_9TREM</name>
<reference evidence="5" key="1">
    <citation type="submission" date="2016-06" db="UniProtKB">
        <authorList>
            <consortium name="WormBaseParasite"/>
        </authorList>
    </citation>
    <scope>IDENTIFICATION</scope>
</reference>
<reference evidence="3 4" key="2">
    <citation type="submission" date="2018-11" db="EMBL/GenBank/DDBJ databases">
        <authorList>
            <consortium name="Pathogen Informatics"/>
        </authorList>
    </citation>
    <scope>NUCLEOTIDE SEQUENCE [LARGE SCALE GENOMIC DNA]</scope>
    <source>
        <strain evidence="3 4">Egypt</strain>
    </source>
</reference>
<evidence type="ECO:0000256" key="1">
    <source>
        <dbReference type="SAM" id="MobiDB-lite"/>
    </source>
</evidence>
<dbReference type="PANTHER" id="PTHR14716:SF0">
    <property type="entry name" value="CILIA- AND FLAGELLA-ASSOCIATED PROTEIN 69"/>
    <property type="match status" value="1"/>
</dbReference>
<keyword evidence="4" id="KW-1185">Reference proteome</keyword>
<proteinExistence type="predicted"/>
<organism evidence="5">
    <name type="scientific">Echinostoma caproni</name>
    <dbReference type="NCBI Taxonomy" id="27848"/>
    <lineage>
        <taxon>Eukaryota</taxon>
        <taxon>Metazoa</taxon>
        <taxon>Spiralia</taxon>
        <taxon>Lophotrochozoa</taxon>
        <taxon>Platyhelminthes</taxon>
        <taxon>Trematoda</taxon>
        <taxon>Digenea</taxon>
        <taxon>Plagiorchiida</taxon>
        <taxon>Echinostomata</taxon>
        <taxon>Echinostomatoidea</taxon>
        <taxon>Echinostomatidae</taxon>
        <taxon>Echinostoma</taxon>
    </lineage>
</organism>
<dbReference type="WBParaSite" id="ECPE_0001657101-mRNA-1">
    <property type="protein sequence ID" value="ECPE_0001657101-mRNA-1"/>
    <property type="gene ID" value="ECPE_0001657101"/>
</dbReference>
<evidence type="ECO:0000313" key="5">
    <source>
        <dbReference type="WBParaSite" id="ECPE_0001657101-mRNA-1"/>
    </source>
</evidence>